<evidence type="ECO:0000256" key="11">
    <source>
        <dbReference type="SAM" id="SignalP"/>
    </source>
</evidence>
<proteinExistence type="inferred from homology"/>
<evidence type="ECO:0000256" key="10">
    <source>
        <dbReference type="SAM" id="MobiDB-lite"/>
    </source>
</evidence>
<dbReference type="PANTHER" id="PTHR24252">
    <property type="entry name" value="ACROSIN-RELATED"/>
    <property type="match status" value="1"/>
</dbReference>
<dbReference type="PROSITE" id="PS00134">
    <property type="entry name" value="TRYPSIN_HIS"/>
    <property type="match status" value="1"/>
</dbReference>
<feature type="compositionally biased region" description="Polar residues" evidence="10">
    <location>
        <begin position="190"/>
        <end position="203"/>
    </location>
</feature>
<dbReference type="EMBL" id="CADEBC010000479">
    <property type="protein sequence ID" value="CAB3233063.1"/>
    <property type="molecule type" value="Genomic_DNA"/>
</dbReference>
<keyword evidence="5 9" id="KW-0378">Hydrolase</keyword>
<accession>A0A8S0ZIF8</accession>
<feature type="chain" id="PRO_5035772545" description="CLIP domain-containing serine protease" evidence="11">
    <location>
        <begin position="21"/>
        <end position="656"/>
    </location>
</feature>
<comment type="caution">
    <text evidence="14">The sequence shown here is derived from an EMBL/GenBank/DDBJ whole genome shotgun (WGS) entry which is preliminary data.</text>
</comment>
<evidence type="ECO:0000256" key="5">
    <source>
        <dbReference type="ARBA" id="ARBA00022801"/>
    </source>
</evidence>
<keyword evidence="2" id="KW-0964">Secreted</keyword>
<dbReference type="InterPro" id="IPR022700">
    <property type="entry name" value="CLIP"/>
</dbReference>
<feature type="signal peptide" evidence="11">
    <location>
        <begin position="1"/>
        <end position="20"/>
    </location>
</feature>
<dbReference type="CDD" id="cd00190">
    <property type="entry name" value="Tryp_SPc"/>
    <property type="match status" value="1"/>
</dbReference>
<dbReference type="SUPFAM" id="SSF50494">
    <property type="entry name" value="Trypsin-like serine proteases"/>
    <property type="match status" value="1"/>
</dbReference>
<dbReference type="PRINTS" id="PR00722">
    <property type="entry name" value="CHYMOTRYPSIN"/>
</dbReference>
<dbReference type="Gene3D" id="2.40.10.10">
    <property type="entry name" value="Trypsin-like serine proteases"/>
    <property type="match status" value="2"/>
</dbReference>
<evidence type="ECO:0000256" key="1">
    <source>
        <dbReference type="ARBA" id="ARBA00004613"/>
    </source>
</evidence>
<dbReference type="AlphaFoldDB" id="A0A8S0ZIF8"/>
<evidence type="ECO:0000256" key="2">
    <source>
        <dbReference type="ARBA" id="ARBA00022525"/>
    </source>
</evidence>
<feature type="compositionally biased region" description="Low complexity" evidence="10">
    <location>
        <begin position="123"/>
        <end position="144"/>
    </location>
</feature>
<keyword evidence="4 11" id="KW-0732">Signal</keyword>
<dbReference type="FunFam" id="2.40.10.10:FF:000015">
    <property type="entry name" value="Atrial natriuretic peptide-converting enzyme"/>
    <property type="match status" value="1"/>
</dbReference>
<keyword evidence="6 9" id="KW-0720">Serine protease</keyword>
<dbReference type="GO" id="GO:0006508">
    <property type="term" value="P:proteolysis"/>
    <property type="evidence" value="ECO:0007669"/>
    <property type="project" value="UniProtKB-KW"/>
</dbReference>
<evidence type="ECO:0000259" key="12">
    <source>
        <dbReference type="PROSITE" id="PS50240"/>
    </source>
</evidence>
<comment type="subcellular location">
    <subcellularLocation>
        <location evidence="1">Secreted</location>
    </subcellularLocation>
</comment>
<keyword evidence="3 9" id="KW-0645">Protease</keyword>
<evidence type="ECO:0008006" key="16">
    <source>
        <dbReference type="Google" id="ProtNLM"/>
    </source>
</evidence>
<dbReference type="OrthoDB" id="425190at2759"/>
<dbReference type="InterPro" id="IPR018114">
    <property type="entry name" value="TRYPSIN_HIS"/>
</dbReference>
<comment type="similarity">
    <text evidence="8">Belongs to the peptidase S1 family. CLIP subfamily.</text>
</comment>
<keyword evidence="15" id="KW-1185">Reference proteome</keyword>
<feature type="domain" description="Peptidase S1" evidence="12">
    <location>
        <begin position="401"/>
        <end position="651"/>
    </location>
</feature>
<gene>
    <name evidence="14" type="ORF">APLA_LOCUS5035</name>
</gene>
<dbReference type="SMART" id="SM00020">
    <property type="entry name" value="Tryp_SPc"/>
    <property type="match status" value="1"/>
</dbReference>
<dbReference type="PROSITE" id="PS51888">
    <property type="entry name" value="CLIP"/>
    <property type="match status" value="1"/>
</dbReference>
<evidence type="ECO:0000256" key="3">
    <source>
        <dbReference type="ARBA" id="ARBA00022670"/>
    </source>
</evidence>
<dbReference type="PANTHER" id="PTHR24252:SF18">
    <property type="entry name" value="OVOCHYMASE 1"/>
    <property type="match status" value="1"/>
</dbReference>
<dbReference type="PROSITE" id="PS50240">
    <property type="entry name" value="TRYPSIN_DOM"/>
    <property type="match status" value="1"/>
</dbReference>
<evidence type="ECO:0000256" key="8">
    <source>
        <dbReference type="ARBA" id="ARBA00024195"/>
    </source>
</evidence>
<dbReference type="InterPro" id="IPR009003">
    <property type="entry name" value="Peptidase_S1_PA"/>
</dbReference>
<dbReference type="SMART" id="SM00680">
    <property type="entry name" value="CLIP"/>
    <property type="match status" value="1"/>
</dbReference>
<evidence type="ECO:0000313" key="15">
    <source>
        <dbReference type="Proteomes" id="UP000494106"/>
    </source>
</evidence>
<feature type="compositionally biased region" description="Polar residues" evidence="10">
    <location>
        <begin position="213"/>
        <end position="229"/>
    </location>
</feature>
<dbReference type="PROSITE" id="PS00135">
    <property type="entry name" value="TRYPSIN_SER"/>
    <property type="match status" value="1"/>
</dbReference>
<dbReference type="GO" id="GO:0005576">
    <property type="term" value="C:extracellular region"/>
    <property type="evidence" value="ECO:0007669"/>
    <property type="project" value="UniProtKB-SubCell"/>
</dbReference>
<protein>
    <recommendedName>
        <fullName evidence="16">CLIP domain-containing serine protease</fullName>
    </recommendedName>
</protein>
<dbReference type="InterPro" id="IPR043504">
    <property type="entry name" value="Peptidase_S1_PA_chymotrypsin"/>
</dbReference>
<dbReference type="Gene3D" id="3.30.1640.30">
    <property type="match status" value="1"/>
</dbReference>
<organism evidence="14 15">
    <name type="scientific">Arctia plantaginis</name>
    <name type="common">Wood tiger moth</name>
    <name type="synonym">Phalaena plantaginis</name>
    <dbReference type="NCBI Taxonomy" id="874455"/>
    <lineage>
        <taxon>Eukaryota</taxon>
        <taxon>Metazoa</taxon>
        <taxon>Ecdysozoa</taxon>
        <taxon>Arthropoda</taxon>
        <taxon>Hexapoda</taxon>
        <taxon>Insecta</taxon>
        <taxon>Pterygota</taxon>
        <taxon>Neoptera</taxon>
        <taxon>Endopterygota</taxon>
        <taxon>Lepidoptera</taxon>
        <taxon>Glossata</taxon>
        <taxon>Ditrysia</taxon>
        <taxon>Noctuoidea</taxon>
        <taxon>Erebidae</taxon>
        <taxon>Arctiinae</taxon>
        <taxon>Arctia</taxon>
    </lineage>
</organism>
<evidence type="ECO:0000256" key="9">
    <source>
        <dbReference type="RuleBase" id="RU363034"/>
    </source>
</evidence>
<name>A0A8S0ZIF8_ARCPL</name>
<evidence type="ECO:0000256" key="7">
    <source>
        <dbReference type="ARBA" id="ARBA00023157"/>
    </source>
</evidence>
<feature type="domain" description="Clip" evidence="13">
    <location>
        <begin position="291"/>
        <end position="342"/>
    </location>
</feature>
<dbReference type="GO" id="GO:0004252">
    <property type="term" value="F:serine-type endopeptidase activity"/>
    <property type="evidence" value="ECO:0007669"/>
    <property type="project" value="InterPro"/>
</dbReference>
<dbReference type="InterPro" id="IPR001314">
    <property type="entry name" value="Peptidase_S1A"/>
</dbReference>
<dbReference type="Proteomes" id="UP000494106">
    <property type="component" value="Unassembled WGS sequence"/>
</dbReference>
<sequence length="656" mass="71177">MAKIFCVLLCACVIFQTVWCQFGFFPPRGNNQNRNFVGQSFLQGQNAIRDGFNGIFNPNRQRPTVKPIQEDTIYIIETDVPVNQNGQNGQNSGRPMIFVEEENSGNVNFNGNNGFQPNRGNEGFRPNQGNGGFFPNQGNQGFQPHQGNGGVLPNQGNQGFLPNQGNQGFLPNQGNQEFLPNQGNGGVLPNQGNQEFLPNQGNEGFQPDGAVNFGNNQQNPTFGGNQNNEGHQEKSGQDGDSPAPTNDPVNFDDLSSAPETSTLPALTPVPAVKTESRNSFNFGSPTVFGATCDTVDGGVGNCISLYNCQQYLKLVQESRAEATKILRKAHCGFEGNNPKVCCPLPGIPTAPPQPPTTTTTTTTTTTAAPVTAMSKTALGDFIDSLPDPPVCGVSNATFSRVVGGINAKLGDFPWMALLGYKSRRGGTSWLCGGSLISSHHILTAAHCIHNHENDLYVVRLGELDLAREDEGATPLDVLIKQKIKHAEYSATSFTNDIGILILDKNVEFTDLIRPICIPKDSELRARSFEDYTPLIAGWGHTEFRGPSATHLQVLQLPVVSNDFCTQAYAAYKAQKIDERVLCAGYKKGGKDACQGDSGGPLMQPIWSPVEYKTYFFQIGVVSYGRKCAEAGFPGVYSRITHFVNWIEEQIVRGISR</sequence>
<evidence type="ECO:0000313" key="14">
    <source>
        <dbReference type="EMBL" id="CAB3233063.1"/>
    </source>
</evidence>
<dbReference type="Pfam" id="PF00089">
    <property type="entry name" value="Trypsin"/>
    <property type="match status" value="1"/>
</dbReference>
<dbReference type="InterPro" id="IPR001254">
    <property type="entry name" value="Trypsin_dom"/>
</dbReference>
<evidence type="ECO:0000259" key="13">
    <source>
        <dbReference type="PROSITE" id="PS51888"/>
    </source>
</evidence>
<reference evidence="14 15" key="1">
    <citation type="submission" date="2020-04" db="EMBL/GenBank/DDBJ databases">
        <authorList>
            <person name="Wallbank WR R."/>
            <person name="Pardo Diaz C."/>
            <person name="Kozak K."/>
            <person name="Martin S."/>
            <person name="Jiggins C."/>
            <person name="Moest M."/>
            <person name="Warren A I."/>
            <person name="Byers J.R.P. K."/>
            <person name="Montejo-Kovacevich G."/>
            <person name="Yen C E."/>
        </authorList>
    </citation>
    <scope>NUCLEOTIDE SEQUENCE [LARGE SCALE GENOMIC DNA]</scope>
</reference>
<feature type="region of interest" description="Disordered" evidence="10">
    <location>
        <begin position="117"/>
        <end position="270"/>
    </location>
</feature>
<keyword evidence="7" id="KW-1015">Disulfide bond</keyword>
<feature type="compositionally biased region" description="Polar residues" evidence="10">
    <location>
        <begin position="154"/>
        <end position="182"/>
    </location>
</feature>
<dbReference type="InterPro" id="IPR033116">
    <property type="entry name" value="TRYPSIN_SER"/>
</dbReference>
<dbReference type="Pfam" id="PF12032">
    <property type="entry name" value="CLIP"/>
    <property type="match status" value="1"/>
</dbReference>
<dbReference type="InterPro" id="IPR038565">
    <property type="entry name" value="CLIP_sf"/>
</dbReference>
<evidence type="ECO:0000256" key="6">
    <source>
        <dbReference type="ARBA" id="ARBA00022825"/>
    </source>
</evidence>
<evidence type="ECO:0000256" key="4">
    <source>
        <dbReference type="ARBA" id="ARBA00022729"/>
    </source>
</evidence>